<protein>
    <recommendedName>
        <fullName evidence="2">DAGKc domain-containing protein</fullName>
    </recommendedName>
</protein>
<gene>
    <name evidence="3" type="ORF">GJR97_05595</name>
</gene>
<dbReference type="GO" id="GO:0016301">
    <property type="term" value="F:kinase activity"/>
    <property type="evidence" value="ECO:0007669"/>
    <property type="project" value="InterPro"/>
</dbReference>
<evidence type="ECO:0000256" key="1">
    <source>
        <dbReference type="SAM" id="MobiDB-lite"/>
    </source>
</evidence>
<evidence type="ECO:0000313" key="3">
    <source>
        <dbReference type="EMBL" id="MRX43198.1"/>
    </source>
</evidence>
<evidence type="ECO:0000259" key="2">
    <source>
        <dbReference type="PROSITE" id="PS50146"/>
    </source>
</evidence>
<feature type="domain" description="DAGKc" evidence="2">
    <location>
        <begin position="60"/>
        <end position="188"/>
    </location>
</feature>
<sequence>MSGSRGAVRGLAPTAVPDPYAEPVGSGRTTPRAGRTARAWRVPRSPVPAPGRDRPLPASPDGDGVFIVLNRSAGTSVVRSDPATVLRTRLPRAELHFLDPGEEPAAVVADALARPAPPRIVGVCGGDGSVGAIAHAARGAGVPLLVVPGGTFNHFARTAGLSSVDDAVDALQAGEGVRADVAELAFGDAGPITVMNSASVGVYPDVIALRERVRPRLGKWLAGIFAAERVLRRSEPVPVVVGGRRAEVWALFVGVGRNDRGIHAPLQRRELDDGLLDVRVLHRGSRTGAIAALAFGQRTAAVLRALRLVPERVEAFATADLTIDVRPRNGRPPGFVHDGEVALEAPAAASADLSAPGYRTRIRVVPGAIDVYRPAARSSAPDATP</sequence>
<organism evidence="3 4">
    <name type="scientific">Agromyces kandeliae</name>
    <dbReference type="NCBI Taxonomy" id="2666141"/>
    <lineage>
        <taxon>Bacteria</taxon>
        <taxon>Bacillati</taxon>
        <taxon>Actinomycetota</taxon>
        <taxon>Actinomycetes</taxon>
        <taxon>Micrococcales</taxon>
        <taxon>Microbacteriaceae</taxon>
        <taxon>Agromyces</taxon>
    </lineage>
</organism>
<evidence type="ECO:0000313" key="4">
    <source>
        <dbReference type="Proteomes" id="UP000476511"/>
    </source>
</evidence>
<dbReference type="Gene3D" id="2.60.200.40">
    <property type="match status" value="1"/>
</dbReference>
<dbReference type="Proteomes" id="UP000476511">
    <property type="component" value="Unassembled WGS sequence"/>
</dbReference>
<dbReference type="SMART" id="SM00046">
    <property type="entry name" value="DAGKc"/>
    <property type="match status" value="1"/>
</dbReference>
<dbReference type="PROSITE" id="PS50146">
    <property type="entry name" value="DAGK"/>
    <property type="match status" value="1"/>
</dbReference>
<dbReference type="InterPro" id="IPR016064">
    <property type="entry name" value="NAD/diacylglycerol_kinase_sf"/>
</dbReference>
<dbReference type="AlphaFoldDB" id="A0A6L5R175"/>
<name>A0A6L5R175_9MICO</name>
<accession>A0A6L5R175</accession>
<dbReference type="Gene3D" id="3.40.50.10330">
    <property type="entry name" value="Probable inorganic polyphosphate/atp-NAD kinase, domain 1"/>
    <property type="match status" value="1"/>
</dbReference>
<feature type="compositionally biased region" description="Low complexity" evidence="1">
    <location>
        <begin position="25"/>
        <end position="40"/>
    </location>
</feature>
<dbReference type="EMBL" id="WKJD01000009">
    <property type="protein sequence ID" value="MRX43198.1"/>
    <property type="molecule type" value="Genomic_DNA"/>
</dbReference>
<dbReference type="Pfam" id="PF00781">
    <property type="entry name" value="DAGK_cat"/>
    <property type="match status" value="1"/>
</dbReference>
<keyword evidence="4" id="KW-1185">Reference proteome</keyword>
<dbReference type="SUPFAM" id="SSF111331">
    <property type="entry name" value="NAD kinase/diacylglycerol kinase-like"/>
    <property type="match status" value="1"/>
</dbReference>
<feature type="region of interest" description="Disordered" evidence="1">
    <location>
        <begin position="1"/>
        <end position="60"/>
    </location>
</feature>
<dbReference type="InterPro" id="IPR017438">
    <property type="entry name" value="ATP-NAD_kinase_N"/>
</dbReference>
<reference evidence="3 4" key="1">
    <citation type="submission" date="2019-11" db="EMBL/GenBank/DDBJ databases">
        <title>Agromyces kandeliae sp. nov., isolated from mangrove soil.</title>
        <authorList>
            <person name="Wang R."/>
        </authorList>
    </citation>
    <scope>NUCLEOTIDE SEQUENCE [LARGE SCALE GENOMIC DNA]</scope>
    <source>
        <strain evidence="3 4">Q22</strain>
    </source>
</reference>
<comment type="caution">
    <text evidence="3">The sequence shown here is derived from an EMBL/GenBank/DDBJ whole genome shotgun (WGS) entry which is preliminary data.</text>
</comment>
<proteinExistence type="predicted"/>
<dbReference type="InterPro" id="IPR001206">
    <property type="entry name" value="Diacylglycerol_kinase_cat_dom"/>
</dbReference>